<sequence length="93" mass="10956">MSAITKNSLKPILLQLECHFTWTLRKEDVHLDELERAISEQIRFLIRKSKDLKYKVAYYNILAYVKHLKGKSEEALRNLQKAEEEVQADHGDD</sequence>
<keyword evidence="2" id="KW-0802">TPR repeat</keyword>
<dbReference type="PANTHER" id="PTHR10271:SF0">
    <property type="entry name" value="INTERFERON-INDUCED PROTEIN WITH TETRATRICOPEPTIDE REPEATS 5"/>
    <property type="match status" value="1"/>
</dbReference>
<dbReference type="GeneTree" id="ENSGT00950000182946"/>
<evidence type="ECO:0000256" key="1">
    <source>
        <dbReference type="ARBA" id="ARBA00022737"/>
    </source>
</evidence>
<dbReference type="FunFam" id="1.25.40.10:FF:000026">
    <property type="entry name" value="Interferon-induced protein with tetratricopeptide repeats 5"/>
    <property type="match status" value="1"/>
</dbReference>
<dbReference type="PANTHER" id="PTHR10271">
    <property type="entry name" value="INTERFERON-INDUCED PROTEIN WITH TETRATRICOPEPTIDE REPEATS"/>
    <property type="match status" value="1"/>
</dbReference>
<accession>A0A8D0G498</accession>
<evidence type="ECO:0000256" key="3">
    <source>
        <dbReference type="ARBA" id="ARBA00038336"/>
    </source>
</evidence>
<dbReference type="AlphaFoldDB" id="A0A8D0G498"/>
<keyword evidence="1" id="KW-0677">Repeat</keyword>
<evidence type="ECO:0000313" key="4">
    <source>
        <dbReference type="Ensembl" id="ENSSPUP00000000054.1"/>
    </source>
</evidence>
<dbReference type="Proteomes" id="UP000694392">
    <property type="component" value="Unplaced"/>
</dbReference>
<dbReference type="GO" id="GO:0051607">
    <property type="term" value="P:defense response to virus"/>
    <property type="evidence" value="ECO:0007669"/>
    <property type="project" value="TreeGrafter"/>
</dbReference>
<evidence type="ECO:0000313" key="5">
    <source>
        <dbReference type="Proteomes" id="UP000694392"/>
    </source>
</evidence>
<comment type="similarity">
    <text evidence="3">Belongs to the IFIT family.</text>
</comment>
<reference evidence="4" key="1">
    <citation type="submission" date="2025-08" db="UniProtKB">
        <authorList>
            <consortium name="Ensembl"/>
        </authorList>
    </citation>
    <scope>IDENTIFICATION</scope>
</reference>
<name>A0A8D0G498_SPHPU</name>
<dbReference type="GO" id="GO:0005829">
    <property type="term" value="C:cytosol"/>
    <property type="evidence" value="ECO:0007669"/>
    <property type="project" value="TreeGrafter"/>
</dbReference>
<organism evidence="4 5">
    <name type="scientific">Sphenodon punctatus</name>
    <name type="common">Tuatara</name>
    <name type="synonym">Hatteria punctata</name>
    <dbReference type="NCBI Taxonomy" id="8508"/>
    <lineage>
        <taxon>Eukaryota</taxon>
        <taxon>Metazoa</taxon>
        <taxon>Chordata</taxon>
        <taxon>Craniata</taxon>
        <taxon>Vertebrata</taxon>
        <taxon>Euteleostomi</taxon>
        <taxon>Lepidosauria</taxon>
        <taxon>Sphenodontia</taxon>
        <taxon>Sphenodontidae</taxon>
        <taxon>Sphenodon</taxon>
    </lineage>
</organism>
<dbReference type="Gene3D" id="1.25.40.10">
    <property type="entry name" value="Tetratricopeptide repeat domain"/>
    <property type="match status" value="1"/>
</dbReference>
<dbReference type="InterPro" id="IPR011990">
    <property type="entry name" value="TPR-like_helical_dom_sf"/>
</dbReference>
<evidence type="ECO:0000256" key="2">
    <source>
        <dbReference type="ARBA" id="ARBA00022803"/>
    </source>
</evidence>
<keyword evidence="5" id="KW-1185">Reference proteome</keyword>
<dbReference type="Ensembl" id="ENSSPUT00000000059.1">
    <property type="protein sequence ID" value="ENSSPUP00000000054.1"/>
    <property type="gene ID" value="ENSSPUG00000000082.1"/>
</dbReference>
<protein>
    <submittedName>
        <fullName evidence="4">Uncharacterized protein</fullName>
    </submittedName>
</protein>
<proteinExistence type="inferred from homology"/>
<reference evidence="4" key="2">
    <citation type="submission" date="2025-09" db="UniProtKB">
        <authorList>
            <consortium name="Ensembl"/>
        </authorList>
    </citation>
    <scope>IDENTIFICATION</scope>
</reference>